<dbReference type="Gene3D" id="2.40.160.20">
    <property type="match status" value="1"/>
</dbReference>
<dbReference type="eggNOG" id="COG3637">
    <property type="taxonomic scope" value="Bacteria"/>
</dbReference>
<dbReference type="Proteomes" id="UP000009282">
    <property type="component" value="Chromosome"/>
</dbReference>
<dbReference type="InterPro" id="IPR011250">
    <property type="entry name" value="OMP/PagP_B-barrel"/>
</dbReference>
<dbReference type="KEGG" id="gni:GNIT_0158"/>
<keyword evidence="1 2" id="KW-0732">Signal</keyword>
<keyword evidence="5" id="KW-1185">Reference proteome</keyword>
<dbReference type="SUPFAM" id="SSF56925">
    <property type="entry name" value="OMPA-like"/>
    <property type="match status" value="1"/>
</dbReference>
<dbReference type="Pfam" id="PF13505">
    <property type="entry name" value="OMP_b-brl"/>
    <property type="match status" value="1"/>
</dbReference>
<name>G4QIX3_GLANF</name>
<evidence type="ECO:0000256" key="2">
    <source>
        <dbReference type="SAM" id="SignalP"/>
    </source>
</evidence>
<feature type="chain" id="PRO_5003467284" evidence="2">
    <location>
        <begin position="23"/>
        <end position="196"/>
    </location>
</feature>
<evidence type="ECO:0000259" key="3">
    <source>
        <dbReference type="Pfam" id="PF13505"/>
    </source>
</evidence>
<feature type="signal peptide" evidence="2">
    <location>
        <begin position="1"/>
        <end position="22"/>
    </location>
</feature>
<organism evidence="4 5">
    <name type="scientific">Glaciecola nitratireducens (strain JCM 12485 / KCTC 12276 / FR1064)</name>
    <dbReference type="NCBI Taxonomy" id="1085623"/>
    <lineage>
        <taxon>Bacteria</taxon>
        <taxon>Pseudomonadati</taxon>
        <taxon>Pseudomonadota</taxon>
        <taxon>Gammaproteobacteria</taxon>
        <taxon>Alteromonadales</taxon>
        <taxon>Alteromonadaceae</taxon>
        <taxon>Brumicola</taxon>
    </lineage>
</organism>
<dbReference type="RefSeq" id="WP_014107191.1">
    <property type="nucleotide sequence ID" value="NC_016041.1"/>
</dbReference>
<dbReference type="InterPro" id="IPR027385">
    <property type="entry name" value="Beta-barrel_OMP"/>
</dbReference>
<dbReference type="AlphaFoldDB" id="G4QIX3"/>
<protein>
    <submittedName>
        <fullName evidence="4">Putative outer membrane protein</fullName>
    </submittedName>
</protein>
<proteinExistence type="predicted"/>
<evidence type="ECO:0000313" key="4">
    <source>
        <dbReference type="EMBL" id="AEP28312.1"/>
    </source>
</evidence>
<evidence type="ECO:0000256" key="1">
    <source>
        <dbReference type="ARBA" id="ARBA00022729"/>
    </source>
</evidence>
<sequence length="196" mass="21959">MKKLLPLAITILTSSYAATANAEDSFYIGALYNVQEISADRDLNTAGIVAGYRYNQYFALETRLAKGTSGYSFYFETPQYDGGYEEDIDSQISLSIKASYPIFESFQVYGLVGFTKTELEINATGPRLNSEGDFFEVLPYGFTESESGLSYGIGVDYQINEQFNIFIDYQILPDFEPQANFSSSWKSTTIGFSYSF</sequence>
<feature type="domain" description="Outer membrane protein beta-barrel" evidence="3">
    <location>
        <begin position="8"/>
        <end position="196"/>
    </location>
</feature>
<gene>
    <name evidence="4" type="ordered locus">GNIT_0158</name>
</gene>
<dbReference type="STRING" id="1085623.GNIT_0158"/>
<dbReference type="EMBL" id="CP003060">
    <property type="protein sequence ID" value="AEP28312.1"/>
    <property type="molecule type" value="Genomic_DNA"/>
</dbReference>
<reference evidence="4 5" key="1">
    <citation type="journal article" date="2011" name="J. Bacteriol.">
        <title>Complete genome sequence of seawater bacterium Glaciecola nitratireducens FR1064T.</title>
        <authorList>
            <person name="Bian F."/>
            <person name="Qin Q.L."/>
            <person name="Xie B.B."/>
            <person name="Shu Y.L."/>
            <person name="Zhang X.Y."/>
            <person name="Yu Y."/>
            <person name="Chen B."/>
            <person name="Chen X.L."/>
            <person name="Zhou B.C."/>
            <person name="Zhang Y.Z."/>
        </authorList>
    </citation>
    <scope>NUCLEOTIDE SEQUENCE [LARGE SCALE GENOMIC DNA]</scope>
    <source>
        <strain evidence="5">JCM 12485 / KCTC 12276 / FR1064</strain>
    </source>
</reference>
<evidence type="ECO:0000313" key="5">
    <source>
        <dbReference type="Proteomes" id="UP000009282"/>
    </source>
</evidence>
<dbReference type="OrthoDB" id="6386495at2"/>
<dbReference type="HOGENOM" id="CLU_1388504_0_0_6"/>
<accession>G4QIX3</accession>